<organism evidence="5 7">
    <name type="scientific">Canicola haemoglobinophilus</name>
    <dbReference type="NCBI Taxonomy" id="733"/>
    <lineage>
        <taxon>Bacteria</taxon>
        <taxon>Pseudomonadati</taxon>
        <taxon>Pseudomonadota</taxon>
        <taxon>Gammaproteobacteria</taxon>
        <taxon>Pasteurellales</taxon>
        <taxon>Pasteurellaceae</taxon>
        <taxon>Canicola</taxon>
    </lineage>
</organism>
<accession>A0A377HRL6</accession>
<keyword evidence="1 2" id="KW-0238">DNA-binding</keyword>
<evidence type="ECO:0000259" key="4">
    <source>
        <dbReference type="PROSITE" id="PS50977"/>
    </source>
</evidence>
<dbReference type="GO" id="GO:0003700">
    <property type="term" value="F:DNA-binding transcription factor activity"/>
    <property type="evidence" value="ECO:0007669"/>
    <property type="project" value="TreeGrafter"/>
</dbReference>
<dbReference type="InterPro" id="IPR001647">
    <property type="entry name" value="HTH_TetR"/>
</dbReference>
<dbReference type="Proteomes" id="UP000254329">
    <property type="component" value="Unassembled WGS sequence"/>
</dbReference>
<evidence type="ECO:0000256" key="2">
    <source>
        <dbReference type="PROSITE-ProRule" id="PRU00335"/>
    </source>
</evidence>
<dbReference type="AlphaFoldDB" id="A0A377HRL6"/>
<dbReference type="InterPro" id="IPR009057">
    <property type="entry name" value="Homeodomain-like_sf"/>
</dbReference>
<gene>
    <name evidence="5" type="ORF">NCTC1659_00191</name>
    <name evidence="6" type="ORF">NCTC8540_00338</name>
</gene>
<dbReference type="InterPro" id="IPR023772">
    <property type="entry name" value="DNA-bd_HTH_TetR-type_CS"/>
</dbReference>
<evidence type="ECO:0000256" key="3">
    <source>
        <dbReference type="SAM" id="Phobius"/>
    </source>
</evidence>
<feature type="DNA-binding region" description="H-T-H motif" evidence="2">
    <location>
        <begin position="65"/>
        <end position="84"/>
    </location>
</feature>
<dbReference type="Proteomes" id="UP000254496">
    <property type="component" value="Unassembled WGS sequence"/>
</dbReference>
<name>A0A377HRL6_9PAST</name>
<evidence type="ECO:0000313" key="5">
    <source>
        <dbReference type="EMBL" id="STO58970.1"/>
    </source>
</evidence>
<dbReference type="PROSITE" id="PS50977">
    <property type="entry name" value="HTH_TETR_2"/>
    <property type="match status" value="1"/>
</dbReference>
<dbReference type="InterPro" id="IPR054422">
    <property type="entry name" value="TetR-like_HI_0893_C"/>
</dbReference>
<evidence type="ECO:0000313" key="7">
    <source>
        <dbReference type="Proteomes" id="UP000254329"/>
    </source>
</evidence>
<keyword evidence="3" id="KW-1133">Transmembrane helix</keyword>
<dbReference type="PROSITE" id="PS01081">
    <property type="entry name" value="HTH_TETR_1"/>
    <property type="match status" value="1"/>
</dbReference>
<keyword evidence="3" id="KW-0812">Transmembrane</keyword>
<dbReference type="InterPro" id="IPR050109">
    <property type="entry name" value="HTH-type_TetR-like_transc_reg"/>
</dbReference>
<dbReference type="Pfam" id="PF22604">
    <property type="entry name" value="TetR_HI_0893_C"/>
    <property type="match status" value="1"/>
</dbReference>
<dbReference type="Gene3D" id="1.10.357.10">
    <property type="entry name" value="Tetracycline Repressor, domain 2"/>
    <property type="match status" value="1"/>
</dbReference>
<sequence>MNERSFSPYIVIFSSIIKQFLLYVTFLNFIYFIEILMRQSELDMTEQVFIATERLMAEGGLHSLSMHKIAKEAKISPGTIYLYFKNKDELLEQLARRVFNLFSVAMEKDYDEKLSYFEQYRQMWWNIWHYLHENPMILLNVSQYQALPGFSQICQEKEGQGRWSAFCQKAINDKAIIDLPTKVLFTLGLESAINLAFNQMMFKTELSNQVLETAVQRSWRAIQF</sequence>
<feature type="transmembrane region" description="Helical" evidence="3">
    <location>
        <begin position="6"/>
        <end position="33"/>
    </location>
</feature>
<protein>
    <submittedName>
        <fullName evidence="5">Transcriptional regulator</fullName>
    </submittedName>
</protein>
<keyword evidence="7" id="KW-1185">Reference proteome</keyword>
<dbReference type="PRINTS" id="PR00455">
    <property type="entry name" value="HTHTETR"/>
</dbReference>
<dbReference type="EMBL" id="UGHJ01000001">
    <property type="protein sequence ID" value="STO67865.1"/>
    <property type="molecule type" value="Genomic_DNA"/>
</dbReference>
<dbReference type="GO" id="GO:0000976">
    <property type="term" value="F:transcription cis-regulatory region binding"/>
    <property type="evidence" value="ECO:0007669"/>
    <property type="project" value="TreeGrafter"/>
</dbReference>
<dbReference type="PANTHER" id="PTHR30055">
    <property type="entry name" value="HTH-TYPE TRANSCRIPTIONAL REGULATOR RUTR"/>
    <property type="match status" value="1"/>
</dbReference>
<keyword evidence="3" id="KW-0472">Membrane</keyword>
<dbReference type="PANTHER" id="PTHR30055:SF207">
    <property type="entry name" value="HTH-TYPE TRANSCRIPTIONAL REPRESSOR FATR"/>
    <property type="match status" value="1"/>
</dbReference>
<feature type="domain" description="HTH tetR-type" evidence="4">
    <location>
        <begin position="42"/>
        <end position="102"/>
    </location>
</feature>
<proteinExistence type="predicted"/>
<reference evidence="7 8" key="1">
    <citation type="submission" date="2018-06" db="EMBL/GenBank/DDBJ databases">
        <authorList>
            <consortium name="Pathogen Informatics"/>
            <person name="Doyle S."/>
        </authorList>
    </citation>
    <scope>NUCLEOTIDE SEQUENCE [LARGE SCALE GENOMIC DNA]</scope>
    <source>
        <strain evidence="5 7">NCTC1659</strain>
        <strain evidence="6 8">NCTC8540</strain>
    </source>
</reference>
<dbReference type="EMBL" id="UGHF01000001">
    <property type="protein sequence ID" value="STO58970.1"/>
    <property type="molecule type" value="Genomic_DNA"/>
</dbReference>
<dbReference type="Pfam" id="PF00440">
    <property type="entry name" value="TetR_N"/>
    <property type="match status" value="1"/>
</dbReference>
<dbReference type="SUPFAM" id="SSF46689">
    <property type="entry name" value="Homeodomain-like"/>
    <property type="match status" value="1"/>
</dbReference>
<evidence type="ECO:0000313" key="6">
    <source>
        <dbReference type="EMBL" id="STO67865.1"/>
    </source>
</evidence>
<dbReference type="STRING" id="733.B0186_09685"/>
<evidence type="ECO:0000256" key="1">
    <source>
        <dbReference type="ARBA" id="ARBA00023125"/>
    </source>
</evidence>
<evidence type="ECO:0000313" key="8">
    <source>
        <dbReference type="Proteomes" id="UP000254496"/>
    </source>
</evidence>